<proteinExistence type="predicted"/>
<comment type="caution">
    <text evidence="1">The sequence shown here is derived from an EMBL/GenBank/DDBJ whole genome shotgun (WGS) entry which is preliminary data.</text>
</comment>
<sequence>MIVSNETWTSTAPEAAHRQLVQLAPAVLNALANNDLQSAIDLSNNPNMTPYLVSAECLWVWKRRAAQIRTDPDDAVWVTRLLVVDAQTDGDGVIVVGRAGFHGPPDQRGMVEVGYAIDPA</sequence>
<dbReference type="Proteomes" id="UP001397290">
    <property type="component" value="Unassembled WGS sequence"/>
</dbReference>
<accession>A0AAW0RNB5</accession>
<keyword evidence="2" id="KW-1185">Reference proteome</keyword>
<dbReference type="EMBL" id="JAAHCF010000495">
    <property type="protein sequence ID" value="KAK8143538.1"/>
    <property type="molecule type" value="Genomic_DNA"/>
</dbReference>
<evidence type="ECO:0000313" key="2">
    <source>
        <dbReference type="Proteomes" id="UP001397290"/>
    </source>
</evidence>
<gene>
    <name evidence="1" type="ORF">G3M48_007075</name>
</gene>
<protein>
    <submittedName>
        <fullName evidence="1">Uncharacterized protein</fullName>
    </submittedName>
</protein>
<evidence type="ECO:0000313" key="1">
    <source>
        <dbReference type="EMBL" id="KAK8143538.1"/>
    </source>
</evidence>
<dbReference type="Gene3D" id="3.40.630.30">
    <property type="match status" value="1"/>
</dbReference>
<name>A0AAW0RNB5_9HYPO</name>
<dbReference type="AlphaFoldDB" id="A0AAW0RNB5"/>
<reference evidence="1 2" key="1">
    <citation type="submission" date="2020-02" db="EMBL/GenBank/DDBJ databases">
        <title>Comparative genomics of the hypocrealean fungal genus Beauvera.</title>
        <authorList>
            <person name="Showalter D.N."/>
            <person name="Bushley K.E."/>
            <person name="Rehner S.A."/>
        </authorList>
    </citation>
    <scope>NUCLEOTIDE SEQUENCE [LARGE SCALE GENOMIC DNA]</scope>
    <source>
        <strain evidence="1 2">ARSEF4384</strain>
    </source>
</reference>
<organism evidence="1 2">
    <name type="scientific">Beauveria asiatica</name>
    <dbReference type="NCBI Taxonomy" id="1069075"/>
    <lineage>
        <taxon>Eukaryota</taxon>
        <taxon>Fungi</taxon>
        <taxon>Dikarya</taxon>
        <taxon>Ascomycota</taxon>
        <taxon>Pezizomycotina</taxon>
        <taxon>Sordariomycetes</taxon>
        <taxon>Hypocreomycetidae</taxon>
        <taxon>Hypocreales</taxon>
        <taxon>Cordycipitaceae</taxon>
        <taxon>Beauveria</taxon>
    </lineage>
</organism>